<dbReference type="Pfam" id="PF02661">
    <property type="entry name" value="Fic"/>
    <property type="match status" value="1"/>
</dbReference>
<dbReference type="PANTHER" id="PTHR13504:SF38">
    <property type="entry name" value="FIDO DOMAIN-CONTAINING PROTEIN"/>
    <property type="match status" value="1"/>
</dbReference>
<evidence type="ECO:0000256" key="7">
    <source>
        <dbReference type="PIRSR" id="PIRSR640198-3"/>
    </source>
</evidence>
<dbReference type="InterPro" id="IPR005650">
    <property type="entry name" value="BlaI_family"/>
</dbReference>
<reference evidence="9" key="1">
    <citation type="submission" date="2020-10" db="EMBL/GenBank/DDBJ databases">
        <authorList>
            <person name="Gilroy R."/>
        </authorList>
    </citation>
    <scope>NUCLEOTIDE SEQUENCE</scope>
    <source>
        <strain evidence="9">14700</strain>
    </source>
</reference>
<dbReference type="Proteomes" id="UP000810292">
    <property type="component" value="Unassembled WGS sequence"/>
</dbReference>
<evidence type="ECO:0000313" key="9">
    <source>
        <dbReference type="EMBL" id="MBO8468250.1"/>
    </source>
</evidence>
<feature type="active site" evidence="5">
    <location>
        <position position="200"/>
    </location>
</feature>
<dbReference type="Pfam" id="PF03965">
    <property type="entry name" value="Penicillinase_R"/>
    <property type="match status" value="1"/>
</dbReference>
<dbReference type="InterPro" id="IPR036597">
    <property type="entry name" value="Fido-like_dom_sf"/>
</dbReference>
<feature type="site" description="Important for autoinhibition of adenylyltransferase activity" evidence="7">
    <location>
        <position position="60"/>
    </location>
</feature>
<evidence type="ECO:0000256" key="2">
    <source>
        <dbReference type="ARBA" id="ARBA00023015"/>
    </source>
</evidence>
<keyword evidence="6" id="KW-0547">Nucleotide-binding</keyword>
<feature type="binding site" evidence="6">
    <location>
        <begin position="242"/>
        <end position="243"/>
    </location>
    <ligand>
        <name>ATP</name>
        <dbReference type="ChEBI" id="CHEBI:30616"/>
    </ligand>
</feature>
<dbReference type="AlphaFoldDB" id="A0A9D9I9T5"/>
<keyword evidence="3" id="KW-0238">DNA-binding</keyword>
<evidence type="ECO:0000256" key="3">
    <source>
        <dbReference type="ARBA" id="ARBA00023125"/>
    </source>
</evidence>
<dbReference type="SUPFAM" id="SSF140931">
    <property type="entry name" value="Fic-like"/>
    <property type="match status" value="1"/>
</dbReference>
<evidence type="ECO:0000256" key="4">
    <source>
        <dbReference type="ARBA" id="ARBA00023163"/>
    </source>
</evidence>
<dbReference type="PANTHER" id="PTHR13504">
    <property type="entry name" value="FIDO DOMAIN-CONTAINING PROTEIN DDB_G0283145"/>
    <property type="match status" value="1"/>
</dbReference>
<dbReference type="InterPro" id="IPR003812">
    <property type="entry name" value="Fido"/>
</dbReference>
<dbReference type="InterPro" id="IPR036388">
    <property type="entry name" value="WH-like_DNA-bd_sf"/>
</dbReference>
<evidence type="ECO:0000259" key="8">
    <source>
        <dbReference type="PROSITE" id="PS51459"/>
    </source>
</evidence>
<dbReference type="EMBL" id="JADIMF010000007">
    <property type="protein sequence ID" value="MBO8468250.1"/>
    <property type="molecule type" value="Genomic_DNA"/>
</dbReference>
<comment type="similarity">
    <text evidence="1">Belongs to the BlaI transcriptional regulatory family.</text>
</comment>
<dbReference type="Gene3D" id="1.10.3290.10">
    <property type="entry name" value="Fido-like domain"/>
    <property type="match status" value="1"/>
</dbReference>
<feature type="domain" description="Fido" evidence="8">
    <location>
        <begin position="108"/>
        <end position="269"/>
    </location>
</feature>
<dbReference type="InterPro" id="IPR036390">
    <property type="entry name" value="WH_DNA-bd_sf"/>
</dbReference>
<dbReference type="Gene3D" id="1.10.10.10">
    <property type="entry name" value="Winged helix-like DNA-binding domain superfamily/Winged helix DNA-binding domain"/>
    <property type="match status" value="1"/>
</dbReference>
<dbReference type="PROSITE" id="PS51459">
    <property type="entry name" value="FIDO"/>
    <property type="match status" value="1"/>
</dbReference>
<evidence type="ECO:0000256" key="1">
    <source>
        <dbReference type="ARBA" id="ARBA00011046"/>
    </source>
</evidence>
<dbReference type="GO" id="GO:0045892">
    <property type="term" value="P:negative regulation of DNA-templated transcription"/>
    <property type="evidence" value="ECO:0007669"/>
    <property type="project" value="InterPro"/>
</dbReference>
<protein>
    <submittedName>
        <fullName evidence="9">Fic family protein</fullName>
    </submittedName>
</protein>
<name>A0A9D9I9T5_9SPIO</name>
<reference evidence="9" key="2">
    <citation type="journal article" date="2021" name="PeerJ">
        <title>Extensive microbial diversity within the chicken gut microbiome revealed by metagenomics and culture.</title>
        <authorList>
            <person name="Gilroy R."/>
            <person name="Ravi A."/>
            <person name="Getino M."/>
            <person name="Pursley I."/>
            <person name="Horton D.L."/>
            <person name="Alikhan N.F."/>
            <person name="Baker D."/>
            <person name="Gharbi K."/>
            <person name="Hall N."/>
            <person name="Watson M."/>
            <person name="Adriaenssens E.M."/>
            <person name="Foster-Nyarko E."/>
            <person name="Jarju S."/>
            <person name="Secka A."/>
            <person name="Antonio M."/>
            <person name="Oren A."/>
            <person name="Chaudhuri R.R."/>
            <person name="La Ragione R."/>
            <person name="Hildebrand F."/>
            <person name="Pallen M.J."/>
        </authorList>
    </citation>
    <scope>NUCLEOTIDE SEQUENCE</scope>
    <source>
        <strain evidence="9">14700</strain>
    </source>
</reference>
<sequence>MGIFFLKDLSFTMQIMTDLSYVNAYKMQWQSKAEALGRAKLESMRSLGAFESIGSSNRIEGNTLSDGEVEKLLSGLSTKSFRSRDEEEVAGYSDALNIIQRNYNDIPLTENYIKQLHSILLKYTTKDERHRGEYKALANSVAAFDKEEHEVGIVFRTAEPYETPTLMQELVKETNELLLDKTFDPVISIGLFIVHFLAIHPFQDGNGRMSRLLTMLLLLKAGYEYVPYYSLEKIIEESKSTYYQALRRTQLSFSSGKADYSPWLGYFLGILKSQADNLEKKISAYTSSTSLNMKEESVVALLKANGGLSISEICRNLPDITPNTIKGILRRLADRGIIEKHGANKGTWYSAKLK</sequence>
<feature type="binding site" evidence="6">
    <location>
        <begin position="204"/>
        <end position="211"/>
    </location>
    <ligand>
        <name>ATP</name>
        <dbReference type="ChEBI" id="CHEBI:30616"/>
    </ligand>
</feature>
<evidence type="ECO:0000256" key="6">
    <source>
        <dbReference type="PIRSR" id="PIRSR640198-2"/>
    </source>
</evidence>
<dbReference type="GO" id="GO:0003677">
    <property type="term" value="F:DNA binding"/>
    <property type="evidence" value="ECO:0007669"/>
    <property type="project" value="UniProtKB-KW"/>
</dbReference>
<evidence type="ECO:0000313" key="10">
    <source>
        <dbReference type="Proteomes" id="UP000810292"/>
    </source>
</evidence>
<keyword evidence="6" id="KW-0067">ATP-binding</keyword>
<organism evidence="9 10">
    <name type="scientific">Candidatus Ornithospirochaeta stercoravium</name>
    <dbReference type="NCBI Taxonomy" id="2840897"/>
    <lineage>
        <taxon>Bacteria</taxon>
        <taxon>Pseudomonadati</taxon>
        <taxon>Spirochaetota</taxon>
        <taxon>Spirochaetia</taxon>
        <taxon>Spirochaetales</taxon>
        <taxon>Spirochaetaceae</taxon>
        <taxon>Spirochaetaceae incertae sedis</taxon>
        <taxon>Candidatus Ornithospirochaeta</taxon>
    </lineage>
</organism>
<evidence type="ECO:0000256" key="5">
    <source>
        <dbReference type="PIRSR" id="PIRSR640198-1"/>
    </source>
</evidence>
<comment type="caution">
    <text evidence="9">The sequence shown here is derived from an EMBL/GenBank/DDBJ whole genome shotgun (WGS) entry which is preliminary data.</text>
</comment>
<dbReference type="GO" id="GO:0005524">
    <property type="term" value="F:ATP binding"/>
    <property type="evidence" value="ECO:0007669"/>
    <property type="project" value="UniProtKB-KW"/>
</dbReference>
<keyword evidence="4" id="KW-0804">Transcription</keyword>
<accession>A0A9D9I9T5</accession>
<dbReference type="InterPro" id="IPR040198">
    <property type="entry name" value="Fido_containing"/>
</dbReference>
<keyword evidence="2" id="KW-0805">Transcription regulation</keyword>
<proteinExistence type="inferred from homology"/>
<gene>
    <name evidence="9" type="ORF">IAA72_00510</name>
</gene>
<dbReference type="SUPFAM" id="SSF46785">
    <property type="entry name" value="Winged helix' DNA-binding domain"/>
    <property type="match status" value="1"/>
</dbReference>